<dbReference type="CDD" id="cd00024">
    <property type="entry name" value="CD_CSD"/>
    <property type="match status" value="1"/>
</dbReference>
<evidence type="ECO:0000256" key="7">
    <source>
        <dbReference type="ARBA" id="ARBA00022722"/>
    </source>
</evidence>
<dbReference type="Proteomes" id="UP001176940">
    <property type="component" value="Unassembled WGS sequence"/>
</dbReference>
<dbReference type="Gene3D" id="1.10.340.70">
    <property type="match status" value="1"/>
</dbReference>
<dbReference type="EMBL" id="CAUEEQ010022289">
    <property type="protein sequence ID" value="CAJ0944293.1"/>
    <property type="molecule type" value="Genomic_DNA"/>
</dbReference>
<dbReference type="InterPro" id="IPR041588">
    <property type="entry name" value="Integrase_H2C2"/>
</dbReference>
<feature type="domain" description="Reverse transcriptase" evidence="14">
    <location>
        <begin position="1"/>
        <end position="226"/>
    </location>
</feature>
<dbReference type="SUPFAM" id="SSF56672">
    <property type="entry name" value="DNA/RNA polymerases"/>
    <property type="match status" value="1"/>
</dbReference>
<sequence length="790" mass="88136">MLGCGNRYSTSGLVVNGPCLTLSLLLTKRQQPLPKLRSAAVTWRSAGTPFYSPCDAADSKPIPAMPFSKMVGTRTYVITLPTLCVYLHWLRNGAFRVIETRLWRESRVPHGRPRTGVGSGFMKPDFAKSRRLLKMNDPFRSTLVMPFGLTNAPAVFQNFMNDVFSDFIGRFMVVYLDDILVFSPDMESHIGHLRAVLQRLRGNSLFAKPEKCLFCVQEHSFLGIILSANGFQMDPGKPNPSKPFIVEVDASEVGVGAVLSQGPVTLTNLRPCAFFSSNFSSAKRNYDVGNRELLAIKLTFEEWRHFLEWAVHRITVITDHKNLSYIETAKRLVPRMSRLMPYLAVLIRYHPEPPSSILQHGVVVAGVSYELEQEIRKAQSLAPPSLADNKLFCPSSVSIEDSPGVPRFCLIGHPGMSATRKAITRLFWWPSMNSDIIEFVSACDTCARAKSSHNRPAGDLVPLPIPDRPWTHLSMDFITDLPPSNGKTSLRISNVFHKSLLKSFVPSSAGPPSPPPPVSVDGQTKFEVEQIVDSRIVRSSLQYLVNWRGYCPEERSWVPPLIFFPLQLIMLKLGTCEVVALHRCCNKNKIEERSQTVKCSCFPGQVAGTTRATPSCVDASIVEQKWWCQMHPCLDGEECKVLPDQKGWSCASGTKVKTTKTKVNAAIYQEILEHFMVPSADKLFGDGNFILQQDLAPVHTAKSTNTWFKNINITVLDWPVNSPDHNPIENLWGIVKMKIRDTTPNNADELKAAIKATWTPITPQQCHRLTASMPCCIDAVIVAKGALTKY</sequence>
<comment type="similarity">
    <text evidence="3">Belongs to the beta type-B retroviral polymerase family. HERV class-II K(HML-2) pol subfamily.</text>
</comment>
<keyword evidence="10" id="KW-0378">Hydrolase</keyword>
<dbReference type="InterPro" id="IPR041373">
    <property type="entry name" value="RT_RNaseH"/>
</dbReference>
<dbReference type="Pfam" id="PF12020">
    <property type="entry name" value="TAFA"/>
    <property type="match status" value="1"/>
</dbReference>
<evidence type="ECO:0000313" key="16">
    <source>
        <dbReference type="Proteomes" id="UP001176940"/>
    </source>
</evidence>
<comment type="similarity">
    <text evidence="2">Belongs to the TAFA family.</text>
</comment>
<dbReference type="PROSITE" id="PS50878">
    <property type="entry name" value="RT_POL"/>
    <property type="match status" value="1"/>
</dbReference>
<dbReference type="PROSITE" id="PS50013">
    <property type="entry name" value="CHROMO_2"/>
    <property type="match status" value="1"/>
</dbReference>
<evidence type="ECO:0000256" key="6">
    <source>
        <dbReference type="ARBA" id="ARBA00022695"/>
    </source>
</evidence>
<dbReference type="InterPro" id="IPR000477">
    <property type="entry name" value="RT_dom"/>
</dbReference>
<accession>A0ABN9LMB1</accession>
<dbReference type="InterPro" id="IPR023780">
    <property type="entry name" value="Chromo_domain"/>
</dbReference>
<keyword evidence="7" id="KW-0540">Nuclease</keyword>
<keyword evidence="9" id="KW-0255">Endonuclease</keyword>
<dbReference type="SUPFAM" id="SSF54160">
    <property type="entry name" value="Chromo domain-like"/>
    <property type="match status" value="1"/>
</dbReference>
<dbReference type="Gene3D" id="3.30.70.270">
    <property type="match status" value="1"/>
</dbReference>
<dbReference type="CDD" id="cd01647">
    <property type="entry name" value="RT_LTR"/>
    <property type="match status" value="1"/>
</dbReference>
<keyword evidence="8" id="KW-0732">Signal</keyword>
<evidence type="ECO:0000259" key="13">
    <source>
        <dbReference type="PROSITE" id="PS50013"/>
    </source>
</evidence>
<dbReference type="InterPro" id="IPR036397">
    <property type="entry name" value="RNaseH_sf"/>
</dbReference>
<dbReference type="PANTHER" id="PTHR37984">
    <property type="entry name" value="PROTEIN CBG26694"/>
    <property type="match status" value="1"/>
</dbReference>
<dbReference type="InterPro" id="IPR000953">
    <property type="entry name" value="Chromo/chromo_shadow_dom"/>
</dbReference>
<dbReference type="InterPro" id="IPR020350">
    <property type="entry name" value="Chemokine-like_TAFA"/>
</dbReference>
<feature type="domain" description="Chromo" evidence="13">
    <location>
        <begin position="526"/>
        <end position="559"/>
    </location>
</feature>
<dbReference type="Gene3D" id="2.40.50.40">
    <property type="match status" value="1"/>
</dbReference>
<proteinExistence type="inferred from homology"/>
<evidence type="ECO:0000256" key="9">
    <source>
        <dbReference type="ARBA" id="ARBA00022759"/>
    </source>
</evidence>
<evidence type="ECO:0000256" key="2">
    <source>
        <dbReference type="ARBA" id="ARBA00006101"/>
    </source>
</evidence>
<keyword evidence="11" id="KW-0695">RNA-directed DNA polymerase</keyword>
<dbReference type="InterPro" id="IPR043502">
    <property type="entry name" value="DNA/RNA_pol_sf"/>
</dbReference>
<dbReference type="CDD" id="cd09274">
    <property type="entry name" value="RNase_HI_RT_Ty3"/>
    <property type="match status" value="1"/>
</dbReference>
<keyword evidence="5" id="KW-0808">Transferase</keyword>
<organism evidence="15 16">
    <name type="scientific">Ranitomeya imitator</name>
    <name type="common">mimic poison frog</name>
    <dbReference type="NCBI Taxonomy" id="111125"/>
    <lineage>
        <taxon>Eukaryota</taxon>
        <taxon>Metazoa</taxon>
        <taxon>Chordata</taxon>
        <taxon>Craniata</taxon>
        <taxon>Vertebrata</taxon>
        <taxon>Euteleostomi</taxon>
        <taxon>Amphibia</taxon>
        <taxon>Batrachia</taxon>
        <taxon>Anura</taxon>
        <taxon>Neobatrachia</taxon>
        <taxon>Hyloidea</taxon>
        <taxon>Dendrobatidae</taxon>
        <taxon>Dendrobatinae</taxon>
        <taxon>Ranitomeya</taxon>
    </lineage>
</organism>
<dbReference type="InterPro" id="IPR016197">
    <property type="entry name" value="Chromo-like_dom_sf"/>
</dbReference>
<dbReference type="Pfam" id="PF00078">
    <property type="entry name" value="RVT_1"/>
    <property type="match status" value="1"/>
</dbReference>
<dbReference type="PANTHER" id="PTHR37984:SF5">
    <property type="entry name" value="PROTEIN NYNRIN-LIKE"/>
    <property type="match status" value="1"/>
</dbReference>
<reference evidence="15" key="1">
    <citation type="submission" date="2023-07" db="EMBL/GenBank/DDBJ databases">
        <authorList>
            <person name="Stuckert A."/>
        </authorList>
    </citation>
    <scope>NUCLEOTIDE SEQUENCE</scope>
</reference>
<dbReference type="Gene3D" id="3.30.420.10">
    <property type="entry name" value="Ribonuclease H-like superfamily/Ribonuclease H"/>
    <property type="match status" value="1"/>
</dbReference>
<keyword evidence="6" id="KW-0548">Nucleotidyltransferase</keyword>
<name>A0ABN9LMB1_9NEOB</name>
<evidence type="ECO:0000256" key="11">
    <source>
        <dbReference type="ARBA" id="ARBA00022918"/>
    </source>
</evidence>
<keyword evidence="16" id="KW-1185">Reference proteome</keyword>
<comment type="subcellular location">
    <subcellularLocation>
        <location evidence="1">Nucleus</location>
    </subcellularLocation>
</comment>
<evidence type="ECO:0000256" key="5">
    <source>
        <dbReference type="ARBA" id="ARBA00022679"/>
    </source>
</evidence>
<comment type="caution">
    <text evidence="15">The sequence shown here is derived from an EMBL/GenBank/DDBJ whole genome shotgun (WGS) entry which is preliminary data.</text>
</comment>
<dbReference type="InterPro" id="IPR043128">
    <property type="entry name" value="Rev_trsase/Diguanyl_cyclase"/>
</dbReference>
<dbReference type="Gene3D" id="3.10.20.370">
    <property type="match status" value="1"/>
</dbReference>
<dbReference type="InterPro" id="IPR050951">
    <property type="entry name" value="Retrovirus_Pol_polyprotein"/>
</dbReference>
<evidence type="ECO:0000259" key="14">
    <source>
        <dbReference type="PROSITE" id="PS50878"/>
    </source>
</evidence>
<evidence type="ECO:0000256" key="8">
    <source>
        <dbReference type="ARBA" id="ARBA00022729"/>
    </source>
</evidence>
<protein>
    <recommendedName>
        <fullName evidence="12">Gypsy retrotransposon integrase-like protein 1</fullName>
        <ecNumber evidence="4">3.1.26.4</ecNumber>
    </recommendedName>
</protein>
<dbReference type="Pfam" id="PF17917">
    <property type="entry name" value="RT_RNaseH"/>
    <property type="match status" value="1"/>
</dbReference>
<evidence type="ECO:0000256" key="4">
    <source>
        <dbReference type="ARBA" id="ARBA00012180"/>
    </source>
</evidence>
<evidence type="ECO:0000256" key="1">
    <source>
        <dbReference type="ARBA" id="ARBA00004123"/>
    </source>
</evidence>
<dbReference type="EC" id="3.1.26.4" evidence="4"/>
<evidence type="ECO:0000256" key="3">
    <source>
        <dbReference type="ARBA" id="ARBA00010879"/>
    </source>
</evidence>
<evidence type="ECO:0000313" key="15">
    <source>
        <dbReference type="EMBL" id="CAJ0944293.1"/>
    </source>
</evidence>
<dbReference type="Pfam" id="PF17921">
    <property type="entry name" value="Integrase_H2C2"/>
    <property type="match status" value="1"/>
</dbReference>
<evidence type="ECO:0000256" key="10">
    <source>
        <dbReference type="ARBA" id="ARBA00022801"/>
    </source>
</evidence>
<evidence type="ECO:0000256" key="12">
    <source>
        <dbReference type="ARBA" id="ARBA00039658"/>
    </source>
</evidence>
<gene>
    <name evidence="15" type="ORF">RIMI_LOCUS10356885</name>
</gene>
<dbReference type="Pfam" id="PF00385">
    <property type="entry name" value="Chromo"/>
    <property type="match status" value="1"/>
</dbReference>